<evidence type="ECO:0000256" key="3">
    <source>
        <dbReference type="ARBA" id="ARBA00038317"/>
    </source>
</evidence>
<dbReference type="PANTHER" id="PTHR11571">
    <property type="entry name" value="GLUTATHIONE S-TRANSFERASE"/>
    <property type="match status" value="1"/>
</dbReference>
<dbReference type="InterPro" id="IPR036249">
    <property type="entry name" value="Thioredoxin-like_sf"/>
</dbReference>
<proteinExistence type="inferred from homology"/>
<evidence type="ECO:0000313" key="11">
    <source>
        <dbReference type="Proteomes" id="UP000580250"/>
    </source>
</evidence>
<feature type="region of interest" description="Disordered" evidence="6">
    <location>
        <begin position="171"/>
        <end position="318"/>
    </location>
</feature>
<gene>
    <name evidence="10" type="ORF">MENT_LOCUS46929</name>
</gene>
<feature type="domain" description="GST N-terminal" evidence="8">
    <location>
        <begin position="326"/>
        <end position="403"/>
    </location>
</feature>
<evidence type="ECO:0000256" key="6">
    <source>
        <dbReference type="SAM" id="MobiDB-lite"/>
    </source>
</evidence>
<protein>
    <recommendedName>
        <fullName evidence="1">glutathione transferase</fullName>
        <ecNumber evidence="1">2.5.1.18</ecNumber>
    </recommendedName>
    <alternativeName>
        <fullName evidence="5">GST class-sigma</fullName>
    </alternativeName>
</protein>
<dbReference type="OrthoDB" id="414243at2759"/>
<dbReference type="Pfam" id="PF14497">
    <property type="entry name" value="GST_C_3"/>
    <property type="match status" value="1"/>
</dbReference>
<name>A0A6V7X429_MELEN</name>
<evidence type="ECO:0000256" key="5">
    <source>
        <dbReference type="ARBA" id="ARBA00078118"/>
    </source>
</evidence>
<evidence type="ECO:0000256" key="7">
    <source>
        <dbReference type="SAM" id="SignalP"/>
    </source>
</evidence>
<reference evidence="10 11" key="1">
    <citation type="submission" date="2020-08" db="EMBL/GenBank/DDBJ databases">
        <authorList>
            <person name="Koutsovoulos G."/>
            <person name="Danchin GJ E."/>
        </authorList>
    </citation>
    <scope>NUCLEOTIDE SEQUENCE [LARGE SCALE GENOMIC DNA]</scope>
</reference>
<dbReference type="Gene3D" id="1.20.1050.10">
    <property type="match status" value="1"/>
</dbReference>
<dbReference type="InterPro" id="IPR010987">
    <property type="entry name" value="Glutathione-S-Trfase_C-like"/>
</dbReference>
<feature type="compositionally biased region" description="Polar residues" evidence="6">
    <location>
        <begin position="218"/>
        <end position="232"/>
    </location>
</feature>
<dbReference type="EC" id="2.5.1.18" evidence="1"/>
<evidence type="ECO:0000259" key="9">
    <source>
        <dbReference type="PROSITE" id="PS50405"/>
    </source>
</evidence>
<dbReference type="PANTHER" id="PTHR11571:SF224">
    <property type="entry name" value="HEMATOPOIETIC PROSTAGLANDIN D SYNTHASE"/>
    <property type="match status" value="1"/>
</dbReference>
<feature type="compositionally biased region" description="Pro residues" evidence="6">
    <location>
        <begin position="280"/>
        <end position="311"/>
    </location>
</feature>
<dbReference type="PROSITE" id="PS50404">
    <property type="entry name" value="GST_NTER"/>
    <property type="match status" value="1"/>
</dbReference>
<dbReference type="Pfam" id="PF02798">
    <property type="entry name" value="GST_N"/>
    <property type="match status" value="1"/>
</dbReference>
<dbReference type="GO" id="GO:0004602">
    <property type="term" value="F:glutathione peroxidase activity"/>
    <property type="evidence" value="ECO:0007669"/>
    <property type="project" value="UniProtKB-ARBA"/>
</dbReference>
<dbReference type="EMBL" id="CAJEWN010001070">
    <property type="protein sequence ID" value="CAD2193945.1"/>
    <property type="molecule type" value="Genomic_DNA"/>
</dbReference>
<accession>A0A6V7X429</accession>
<evidence type="ECO:0000256" key="1">
    <source>
        <dbReference type="ARBA" id="ARBA00012452"/>
    </source>
</evidence>
<feature type="compositionally biased region" description="Low complexity" evidence="6">
    <location>
        <begin position="233"/>
        <end position="265"/>
    </location>
</feature>
<dbReference type="GO" id="GO:0005737">
    <property type="term" value="C:cytoplasm"/>
    <property type="evidence" value="ECO:0007669"/>
    <property type="project" value="UniProtKB-ARBA"/>
</dbReference>
<evidence type="ECO:0000313" key="10">
    <source>
        <dbReference type="EMBL" id="CAD2193945.1"/>
    </source>
</evidence>
<dbReference type="SUPFAM" id="SSF47616">
    <property type="entry name" value="GST C-terminal domain-like"/>
    <property type="match status" value="1"/>
</dbReference>
<feature type="domain" description="GST C-terminal" evidence="9">
    <location>
        <begin position="405"/>
        <end position="530"/>
    </location>
</feature>
<dbReference type="SFLD" id="SFLDS00019">
    <property type="entry name" value="Glutathione_Transferase_(cytos"/>
    <property type="match status" value="1"/>
</dbReference>
<dbReference type="GO" id="GO:0004364">
    <property type="term" value="F:glutathione transferase activity"/>
    <property type="evidence" value="ECO:0007669"/>
    <property type="project" value="UniProtKB-EC"/>
</dbReference>
<keyword evidence="7" id="KW-0732">Signal</keyword>
<dbReference type="InterPro" id="IPR004046">
    <property type="entry name" value="GST_C"/>
</dbReference>
<dbReference type="FunFam" id="1.20.1050.10:FF:000031">
    <property type="entry name" value="Glutathione S-Transferase"/>
    <property type="match status" value="1"/>
</dbReference>
<dbReference type="AlphaFoldDB" id="A0A6V7X429"/>
<sequence length="530" mass="59971">MIKFSSKFLLFLCYLTIQLIILNTCVKGRLEILKEEINKNYKEIHKINQKSALKAPRIVDYNGSTLLTNVTNFFFTPVPPNGFLEELPNINQQVNIHSSIRKLEIVSRLPLKEKQKNRYKRDDGIEEEEGEEGGNNLETDEVEGEEKLEEEKNEKNRGVRLIVDEIEDKSLPSSSQIKDRKTFSKKGQTAGKNENGKLVNSGNRQRVAPSVPKKVDGNSVNKSNINKNFGQQTTKSTLTMTTTKMPKTTTIIVQKPIPSSQPESKSSPKERPSSIAQVPVGPPMPPPGVIPPPQIPPQSPSPSGPQAPSPPSIDSAARPSGLYKMTNYKLIYFDARGICEPIRLLFHYAHVPFDDVRISRKQWLALKDSTVYGKVPILEVDGKPLTYCHTIARYLARQFGLSGRDNWEQAKVDEISDFHADVAMDLQPYMYVVAGFHQGDKQTLRQAIFLPNVEKHFPVYVNLLKLSGSGFFLPSGITWVDFVIAEYMTTVRHFEPQILDKYPAIIKFVRKVQTQPQIFEYITNREHQPV</sequence>
<dbReference type="SUPFAM" id="SSF52833">
    <property type="entry name" value="Thioredoxin-like"/>
    <property type="match status" value="1"/>
</dbReference>
<dbReference type="InterPro" id="IPR036282">
    <property type="entry name" value="Glutathione-S-Trfase_C_sf"/>
</dbReference>
<feature type="chain" id="PRO_5028257574" description="glutathione transferase" evidence="7">
    <location>
        <begin position="29"/>
        <end position="530"/>
    </location>
</feature>
<dbReference type="FunFam" id="3.40.30.10:FF:000035">
    <property type="entry name" value="hematopoietic prostaglandin D synthase"/>
    <property type="match status" value="1"/>
</dbReference>
<dbReference type="PROSITE" id="PS50405">
    <property type="entry name" value="GST_CTER"/>
    <property type="match status" value="1"/>
</dbReference>
<dbReference type="Proteomes" id="UP000580250">
    <property type="component" value="Unassembled WGS sequence"/>
</dbReference>
<evidence type="ECO:0000256" key="4">
    <source>
        <dbReference type="ARBA" id="ARBA00047960"/>
    </source>
</evidence>
<dbReference type="CDD" id="cd03039">
    <property type="entry name" value="GST_N_Sigma_like"/>
    <property type="match status" value="1"/>
</dbReference>
<feature type="region of interest" description="Disordered" evidence="6">
    <location>
        <begin position="116"/>
        <end position="155"/>
    </location>
</feature>
<keyword evidence="2" id="KW-0808">Transferase</keyword>
<dbReference type="SFLD" id="SFLDG00363">
    <property type="entry name" value="AMPS_(cytGST):_Alpha-__Mu-__Pi"/>
    <property type="match status" value="1"/>
</dbReference>
<organism evidence="10 11">
    <name type="scientific">Meloidogyne enterolobii</name>
    <name type="common">Root-knot nematode worm</name>
    <name type="synonym">Meloidogyne mayaguensis</name>
    <dbReference type="NCBI Taxonomy" id="390850"/>
    <lineage>
        <taxon>Eukaryota</taxon>
        <taxon>Metazoa</taxon>
        <taxon>Ecdysozoa</taxon>
        <taxon>Nematoda</taxon>
        <taxon>Chromadorea</taxon>
        <taxon>Rhabditida</taxon>
        <taxon>Tylenchina</taxon>
        <taxon>Tylenchomorpha</taxon>
        <taxon>Tylenchoidea</taxon>
        <taxon>Meloidogynidae</taxon>
        <taxon>Meloidogyninae</taxon>
        <taxon>Meloidogyne</taxon>
    </lineage>
</organism>
<dbReference type="InterPro" id="IPR050213">
    <property type="entry name" value="GST_superfamily"/>
</dbReference>
<feature type="signal peptide" evidence="7">
    <location>
        <begin position="1"/>
        <end position="28"/>
    </location>
</feature>
<dbReference type="GO" id="GO:0006749">
    <property type="term" value="P:glutathione metabolic process"/>
    <property type="evidence" value="ECO:0007669"/>
    <property type="project" value="TreeGrafter"/>
</dbReference>
<dbReference type="CDD" id="cd03192">
    <property type="entry name" value="GST_C_Sigma_like"/>
    <property type="match status" value="1"/>
</dbReference>
<evidence type="ECO:0000259" key="8">
    <source>
        <dbReference type="PROSITE" id="PS50404"/>
    </source>
</evidence>
<dbReference type="InterPro" id="IPR040079">
    <property type="entry name" value="Glutathione_S-Trfase"/>
</dbReference>
<comment type="similarity">
    <text evidence="3">Belongs to the GST superfamily. Sigma family.</text>
</comment>
<dbReference type="Gene3D" id="3.40.30.10">
    <property type="entry name" value="Glutaredoxin"/>
    <property type="match status" value="1"/>
</dbReference>
<feature type="compositionally biased region" description="Acidic residues" evidence="6">
    <location>
        <begin position="124"/>
        <end position="148"/>
    </location>
</feature>
<comment type="catalytic activity">
    <reaction evidence="4">
        <text>RX + glutathione = an S-substituted glutathione + a halide anion + H(+)</text>
        <dbReference type="Rhea" id="RHEA:16437"/>
        <dbReference type="ChEBI" id="CHEBI:15378"/>
        <dbReference type="ChEBI" id="CHEBI:16042"/>
        <dbReference type="ChEBI" id="CHEBI:17792"/>
        <dbReference type="ChEBI" id="CHEBI:57925"/>
        <dbReference type="ChEBI" id="CHEBI:90779"/>
        <dbReference type="EC" id="2.5.1.18"/>
    </reaction>
</comment>
<dbReference type="InterPro" id="IPR004045">
    <property type="entry name" value="Glutathione_S-Trfase_N"/>
</dbReference>
<comment type="caution">
    <text evidence="10">The sequence shown here is derived from an EMBL/GenBank/DDBJ whole genome shotgun (WGS) entry which is preliminary data.</text>
</comment>
<dbReference type="SFLD" id="SFLDG01205">
    <property type="entry name" value="AMPS.1"/>
    <property type="match status" value="1"/>
</dbReference>
<evidence type="ECO:0000256" key="2">
    <source>
        <dbReference type="ARBA" id="ARBA00022679"/>
    </source>
</evidence>
<feature type="compositionally biased region" description="Polar residues" evidence="6">
    <location>
        <begin position="185"/>
        <end position="204"/>
    </location>
</feature>